<accession>A0ABU3U3V7</accession>
<comment type="caution">
    <text evidence="2">The sequence shown here is derived from an EMBL/GenBank/DDBJ whole genome shotgun (WGS) entry which is preliminary data.</text>
</comment>
<gene>
    <name evidence="2" type="ORF">RXV94_02855</name>
</gene>
<dbReference type="InterPro" id="IPR011250">
    <property type="entry name" value="OMP/PagP_B-barrel"/>
</dbReference>
<protein>
    <submittedName>
        <fullName evidence="2">Cell envelope biogenesis protein OmpA</fullName>
    </submittedName>
</protein>
<dbReference type="Proteomes" id="UP001268651">
    <property type="component" value="Unassembled WGS sequence"/>
</dbReference>
<evidence type="ECO:0000256" key="1">
    <source>
        <dbReference type="SAM" id="SignalP"/>
    </source>
</evidence>
<feature type="signal peptide" evidence="1">
    <location>
        <begin position="1"/>
        <end position="25"/>
    </location>
</feature>
<name>A0ABU3U3V7_9FLAO</name>
<sequence length="209" mass="22968">MNLTLKHYILFLGFVSLALSGFSQSQTSIWKGQIAFGANFPSSNGFVEDFEANSLNLPTINLGVQNMFSNQFGAKLDYGYNRIKSADNSPEFKLNYSRVNAQLVYDANRALTFTPNRIGIIAHAGPGMSFVKPLSGYSDNKVSFFNVMAGVEFHYGISETFSLYLDTSYILGFSKDFDPITDGYGSFNGDLLTVTIGLSFSLSGCQFCD</sequence>
<keyword evidence="3" id="KW-1185">Reference proteome</keyword>
<feature type="chain" id="PRO_5047022819" evidence="1">
    <location>
        <begin position="26"/>
        <end position="209"/>
    </location>
</feature>
<dbReference type="SUPFAM" id="SSF56925">
    <property type="entry name" value="OMPA-like"/>
    <property type="match status" value="1"/>
</dbReference>
<proteinExistence type="predicted"/>
<dbReference type="Gene3D" id="2.40.160.20">
    <property type="match status" value="1"/>
</dbReference>
<organism evidence="2 3">
    <name type="scientific">Gilvirhabdus luticola</name>
    <dbReference type="NCBI Taxonomy" id="3079858"/>
    <lineage>
        <taxon>Bacteria</taxon>
        <taxon>Pseudomonadati</taxon>
        <taxon>Bacteroidota</taxon>
        <taxon>Flavobacteriia</taxon>
        <taxon>Flavobacteriales</taxon>
        <taxon>Flavobacteriaceae</taxon>
        <taxon>Gilvirhabdus</taxon>
    </lineage>
</organism>
<reference evidence="2 3" key="1">
    <citation type="submission" date="2023-10" db="EMBL/GenBank/DDBJ databases">
        <title>Marimonas sp. nov. isolated from tidal mud flat.</title>
        <authorList>
            <person name="Jaincy N.J."/>
            <person name="Srinivasan S."/>
            <person name="Lee S.-S."/>
        </authorList>
    </citation>
    <scope>NUCLEOTIDE SEQUENCE [LARGE SCALE GENOMIC DNA]</scope>
    <source>
        <strain evidence="2 3">MJ-SS3</strain>
    </source>
</reference>
<keyword evidence="1" id="KW-0732">Signal</keyword>
<evidence type="ECO:0000313" key="2">
    <source>
        <dbReference type="EMBL" id="MDU8885085.1"/>
    </source>
</evidence>
<evidence type="ECO:0000313" key="3">
    <source>
        <dbReference type="Proteomes" id="UP001268651"/>
    </source>
</evidence>
<dbReference type="EMBL" id="JAWHTF010000001">
    <property type="protein sequence ID" value="MDU8885085.1"/>
    <property type="molecule type" value="Genomic_DNA"/>
</dbReference>
<dbReference type="RefSeq" id="WP_316660930.1">
    <property type="nucleotide sequence ID" value="NZ_JAWHTF010000001.1"/>
</dbReference>